<evidence type="ECO:0000256" key="4">
    <source>
        <dbReference type="ARBA" id="ARBA00022490"/>
    </source>
</evidence>
<dbReference type="EMBL" id="DRGM01000167">
    <property type="protein sequence ID" value="HEA17898.1"/>
    <property type="molecule type" value="Genomic_DNA"/>
</dbReference>
<dbReference type="RefSeq" id="WP_304183657.1">
    <property type="nucleotide sequence ID" value="NZ_DRGM01000167.1"/>
</dbReference>
<comment type="subcellular location">
    <subcellularLocation>
        <location evidence="1">Cytoplasm</location>
    </subcellularLocation>
</comment>
<feature type="domain" description="Gcp-like" evidence="7">
    <location>
        <begin position="38"/>
        <end position="156"/>
    </location>
</feature>
<evidence type="ECO:0000256" key="3">
    <source>
        <dbReference type="ARBA" id="ARBA00019012"/>
    </source>
</evidence>
<dbReference type="InterPro" id="IPR022496">
    <property type="entry name" value="T6A_TsaB"/>
</dbReference>
<accession>A0A7V1D0V8</accession>
<dbReference type="GO" id="GO:0005829">
    <property type="term" value="C:cytosol"/>
    <property type="evidence" value="ECO:0007669"/>
    <property type="project" value="TreeGrafter"/>
</dbReference>
<dbReference type="PANTHER" id="PTHR11735">
    <property type="entry name" value="TRNA N6-ADENOSINE THREONYLCARBAMOYLTRANSFERASE"/>
    <property type="match status" value="1"/>
</dbReference>
<evidence type="ECO:0000256" key="2">
    <source>
        <dbReference type="ARBA" id="ARBA00010493"/>
    </source>
</evidence>
<dbReference type="PANTHER" id="PTHR11735:SF11">
    <property type="entry name" value="TRNA THREONYLCARBAMOYLADENOSINE BIOSYNTHESIS PROTEIN TSAB"/>
    <property type="match status" value="1"/>
</dbReference>
<comment type="caution">
    <text evidence="8">The sequence shown here is derived from an EMBL/GenBank/DDBJ whole genome shotgun (WGS) entry which is preliminary data.</text>
</comment>
<comment type="similarity">
    <text evidence="2">Belongs to the KAE1 / TsaD family. TsaB subfamily.</text>
</comment>
<dbReference type="Proteomes" id="UP000886188">
    <property type="component" value="Unassembled WGS sequence"/>
</dbReference>
<name>A0A7V1D0V8_9GAMM</name>
<gene>
    <name evidence="8" type="primary">tsaB</name>
    <name evidence="8" type="ORF">ENH88_15930</name>
</gene>
<evidence type="ECO:0000259" key="7">
    <source>
        <dbReference type="Pfam" id="PF00814"/>
    </source>
</evidence>
<evidence type="ECO:0000256" key="1">
    <source>
        <dbReference type="ARBA" id="ARBA00004496"/>
    </source>
</evidence>
<dbReference type="Pfam" id="PF00814">
    <property type="entry name" value="TsaD"/>
    <property type="match status" value="1"/>
</dbReference>
<keyword evidence="5" id="KW-0819">tRNA processing</keyword>
<dbReference type="SUPFAM" id="SSF53067">
    <property type="entry name" value="Actin-like ATPase domain"/>
    <property type="match status" value="2"/>
</dbReference>
<dbReference type="NCBIfam" id="TIGR03725">
    <property type="entry name" value="T6A_YeaZ"/>
    <property type="match status" value="1"/>
</dbReference>
<proteinExistence type="inferred from homology"/>
<dbReference type="Gene3D" id="3.30.420.40">
    <property type="match status" value="2"/>
</dbReference>
<evidence type="ECO:0000256" key="5">
    <source>
        <dbReference type="ARBA" id="ARBA00022694"/>
    </source>
</evidence>
<reference evidence="8" key="1">
    <citation type="journal article" date="2020" name="mSystems">
        <title>Genome- and Community-Level Interaction Insights into Carbon Utilization and Element Cycling Functions of Hydrothermarchaeota in Hydrothermal Sediment.</title>
        <authorList>
            <person name="Zhou Z."/>
            <person name="Liu Y."/>
            <person name="Xu W."/>
            <person name="Pan J."/>
            <person name="Luo Z.H."/>
            <person name="Li M."/>
        </authorList>
    </citation>
    <scope>NUCLEOTIDE SEQUENCE [LARGE SCALE GENOMIC DNA]</scope>
    <source>
        <strain evidence="8">HyVt-346</strain>
    </source>
</reference>
<organism evidence="8">
    <name type="scientific">Pseudoalteromonas prydzensis</name>
    <dbReference type="NCBI Taxonomy" id="182141"/>
    <lineage>
        <taxon>Bacteria</taxon>
        <taxon>Pseudomonadati</taxon>
        <taxon>Pseudomonadota</taxon>
        <taxon>Gammaproteobacteria</taxon>
        <taxon>Alteromonadales</taxon>
        <taxon>Pseudoalteromonadaceae</taxon>
        <taxon>Pseudoalteromonas</taxon>
    </lineage>
</organism>
<sequence>MNKQLTASKINILAFDASTEALSLVLNYNGQLFHHFEECPQQHSQKILPLVDALLAKANCKLTDLDVIGFGQGPGSFTGVRISVAIAQGLAYACKLPLVGVSTLQMMAQQAYQQTGETSVFSAIDARMGEIYFAHYTLNDIGIMTLQGEEQVLKPALLTLADKQGIAVGTGWQTYPEALVDNPQIAINNDIILPDAGFMLATISDDFSAQRTVSAAQAQPKYVRDTVTWKKLPGRE</sequence>
<dbReference type="InterPro" id="IPR000905">
    <property type="entry name" value="Gcp-like_dom"/>
</dbReference>
<dbReference type="InterPro" id="IPR043129">
    <property type="entry name" value="ATPase_NBD"/>
</dbReference>
<dbReference type="GO" id="GO:0002949">
    <property type="term" value="P:tRNA threonylcarbamoyladenosine modification"/>
    <property type="evidence" value="ECO:0007669"/>
    <property type="project" value="InterPro"/>
</dbReference>
<dbReference type="FunFam" id="3.30.420.40:FF:000097">
    <property type="entry name" value="tRNA threonylcarbamoyladenosine biosynthesis protein TsaB"/>
    <property type="match status" value="1"/>
</dbReference>
<keyword evidence="4" id="KW-0963">Cytoplasm</keyword>
<evidence type="ECO:0000256" key="6">
    <source>
        <dbReference type="ARBA" id="ARBA00032446"/>
    </source>
</evidence>
<dbReference type="CDD" id="cd24032">
    <property type="entry name" value="ASKHA_NBD_TsaB"/>
    <property type="match status" value="1"/>
</dbReference>
<evidence type="ECO:0000313" key="8">
    <source>
        <dbReference type="EMBL" id="HEA17898.1"/>
    </source>
</evidence>
<dbReference type="AlphaFoldDB" id="A0A7V1D0V8"/>
<protein>
    <recommendedName>
        <fullName evidence="3">tRNA threonylcarbamoyladenosine biosynthesis protein TsaB</fullName>
    </recommendedName>
    <alternativeName>
        <fullName evidence="6">t(6)A37 threonylcarbamoyladenosine biosynthesis protein TsaB</fullName>
    </alternativeName>
</protein>